<dbReference type="FunFam" id="3.60.10.10:FF:000029">
    <property type="entry name" value="Inositol polyphosphate 5-phosphatase"/>
    <property type="match status" value="1"/>
</dbReference>
<dbReference type="AlphaFoldDB" id="C4QZW2"/>
<evidence type="ECO:0000256" key="4">
    <source>
        <dbReference type="ARBA" id="ARBA00013044"/>
    </source>
</evidence>
<dbReference type="CDD" id="cd09090">
    <property type="entry name" value="INPP5c_ScInp51p-like"/>
    <property type="match status" value="1"/>
</dbReference>
<accession>C4QZW2</accession>
<feature type="compositionally biased region" description="Pro residues" evidence="9">
    <location>
        <begin position="932"/>
        <end position="960"/>
    </location>
</feature>
<dbReference type="OMA" id="QHPCFEL"/>
<keyword evidence="12" id="KW-1185">Reference proteome</keyword>
<keyword evidence="8" id="KW-0653">Protein transport</keyword>
<keyword evidence="7" id="KW-0378">Hydrolase</keyword>
<dbReference type="EMBL" id="FN392320">
    <property type="protein sequence ID" value="CAY68786.1"/>
    <property type="molecule type" value="Genomic_DNA"/>
</dbReference>
<dbReference type="SMR" id="C4QZW2"/>
<dbReference type="GO" id="GO:0015031">
    <property type="term" value="P:protein transport"/>
    <property type="evidence" value="ECO:0007669"/>
    <property type="project" value="UniProtKB-KW"/>
</dbReference>
<comment type="similarity">
    <text evidence="3">In the central section; belongs to the inositol 1,4,5-trisphosphate 5-phosphatase family.</text>
</comment>
<protein>
    <recommendedName>
        <fullName evidence="4">phosphoinositide 5-phosphatase</fullName>
        <ecNumber evidence="4">3.1.3.36</ecNumber>
    </recommendedName>
</protein>
<dbReference type="SMART" id="SM00128">
    <property type="entry name" value="IPPc"/>
    <property type="match status" value="1"/>
</dbReference>
<dbReference type="Proteomes" id="UP000000314">
    <property type="component" value="Chromosome 2"/>
</dbReference>
<evidence type="ECO:0000256" key="7">
    <source>
        <dbReference type="ARBA" id="ARBA00022801"/>
    </source>
</evidence>
<dbReference type="GO" id="GO:0016020">
    <property type="term" value="C:membrane"/>
    <property type="evidence" value="ECO:0007669"/>
    <property type="project" value="TreeGrafter"/>
</dbReference>
<keyword evidence="5" id="KW-0813">Transport</keyword>
<dbReference type="InterPro" id="IPR000300">
    <property type="entry name" value="IPPc"/>
</dbReference>
<evidence type="ECO:0000256" key="2">
    <source>
        <dbReference type="ARBA" id="ARBA00008943"/>
    </source>
</evidence>
<dbReference type="GO" id="GO:0046856">
    <property type="term" value="P:phosphatidylinositol dephosphorylation"/>
    <property type="evidence" value="ECO:0007669"/>
    <property type="project" value="InterPro"/>
</dbReference>
<dbReference type="FunCoup" id="C4QZW2">
    <property type="interactions" value="386"/>
</dbReference>
<keyword evidence="6" id="KW-0963">Cytoplasm</keyword>
<dbReference type="GeneID" id="8198561"/>
<organism evidence="11 12">
    <name type="scientific">Komagataella phaffii (strain GS115 / ATCC 20864)</name>
    <name type="common">Yeast</name>
    <name type="synonym">Pichia pastoris</name>
    <dbReference type="NCBI Taxonomy" id="644223"/>
    <lineage>
        <taxon>Eukaryota</taxon>
        <taxon>Fungi</taxon>
        <taxon>Dikarya</taxon>
        <taxon>Ascomycota</taxon>
        <taxon>Saccharomycotina</taxon>
        <taxon>Pichiomycetes</taxon>
        <taxon>Pichiales</taxon>
        <taxon>Pichiaceae</taxon>
        <taxon>Komagataella</taxon>
    </lineage>
</organism>
<feature type="region of interest" description="Disordered" evidence="9">
    <location>
        <begin position="885"/>
        <end position="1069"/>
    </location>
</feature>
<dbReference type="OrthoDB" id="405996at2759"/>
<evidence type="ECO:0000313" key="11">
    <source>
        <dbReference type="EMBL" id="CAY68786.1"/>
    </source>
</evidence>
<feature type="compositionally biased region" description="Polar residues" evidence="9">
    <location>
        <begin position="908"/>
        <end position="928"/>
    </location>
</feature>
<evidence type="ECO:0000256" key="3">
    <source>
        <dbReference type="ARBA" id="ARBA00009678"/>
    </source>
</evidence>
<dbReference type="EC" id="3.1.3.36" evidence="4"/>
<dbReference type="InParanoid" id="C4QZW2"/>
<evidence type="ECO:0000259" key="10">
    <source>
        <dbReference type="PROSITE" id="PS50275"/>
    </source>
</evidence>
<dbReference type="SUPFAM" id="SSF56219">
    <property type="entry name" value="DNase I-like"/>
    <property type="match status" value="1"/>
</dbReference>
<dbReference type="KEGG" id="ppa:PAS_chr2-1_0178"/>
<dbReference type="RefSeq" id="XP_002491066.1">
    <property type="nucleotide sequence ID" value="XM_002491021.1"/>
</dbReference>
<name>C4QZW2_KOMPG</name>
<dbReference type="InterPro" id="IPR046985">
    <property type="entry name" value="IP5"/>
</dbReference>
<feature type="compositionally biased region" description="Polar residues" evidence="9">
    <location>
        <begin position="972"/>
        <end position="986"/>
    </location>
</feature>
<evidence type="ECO:0000256" key="6">
    <source>
        <dbReference type="ARBA" id="ARBA00022490"/>
    </source>
</evidence>
<dbReference type="InterPro" id="IPR036691">
    <property type="entry name" value="Endo/exonu/phosph_ase_sf"/>
</dbReference>
<dbReference type="GO" id="GO:0043813">
    <property type="term" value="F:phosphatidylinositol-3,5-bisphosphate 5-phosphatase activity"/>
    <property type="evidence" value="ECO:0007669"/>
    <property type="project" value="TreeGrafter"/>
</dbReference>
<dbReference type="GO" id="GO:0005737">
    <property type="term" value="C:cytoplasm"/>
    <property type="evidence" value="ECO:0007669"/>
    <property type="project" value="UniProtKB-SubCell"/>
</dbReference>
<dbReference type="Gene3D" id="3.60.10.10">
    <property type="entry name" value="Endonuclease/exonuclease/phosphatase"/>
    <property type="match status" value="1"/>
</dbReference>
<evidence type="ECO:0000256" key="8">
    <source>
        <dbReference type="ARBA" id="ARBA00022927"/>
    </source>
</evidence>
<dbReference type="InterPro" id="IPR002013">
    <property type="entry name" value="SAC_dom"/>
</dbReference>
<dbReference type="PROSITE" id="PS50275">
    <property type="entry name" value="SAC"/>
    <property type="match status" value="1"/>
</dbReference>
<dbReference type="Pfam" id="PF02383">
    <property type="entry name" value="Syja_N"/>
    <property type="match status" value="1"/>
</dbReference>
<dbReference type="PANTHER" id="PTHR11200">
    <property type="entry name" value="INOSITOL 5-PHOSPHATASE"/>
    <property type="match status" value="1"/>
</dbReference>
<evidence type="ECO:0000256" key="9">
    <source>
        <dbReference type="SAM" id="MobiDB-lite"/>
    </source>
</evidence>
<dbReference type="GO" id="GO:0004439">
    <property type="term" value="F:phosphatidylinositol-4,5-bisphosphate 5-phosphatase activity"/>
    <property type="evidence" value="ECO:0007669"/>
    <property type="project" value="UniProtKB-EC"/>
</dbReference>
<dbReference type="HOGENOM" id="CLU_003016_2_1_1"/>
<evidence type="ECO:0000313" key="12">
    <source>
        <dbReference type="Proteomes" id="UP000000314"/>
    </source>
</evidence>
<comment type="subcellular location">
    <subcellularLocation>
        <location evidence="1">Cytoplasm</location>
    </subcellularLocation>
</comment>
<dbReference type="PANTHER" id="PTHR11200:SF257">
    <property type="entry name" value="PHOSPHOINOSITIDE 5-PHOSPHATASE"/>
    <property type="match status" value="1"/>
</dbReference>
<comment type="similarity">
    <text evidence="2">Belongs to the synaptojanin family.</text>
</comment>
<proteinExistence type="inferred from homology"/>
<evidence type="ECO:0000256" key="5">
    <source>
        <dbReference type="ARBA" id="ARBA00022448"/>
    </source>
</evidence>
<dbReference type="STRING" id="644223.C4QZW2"/>
<gene>
    <name evidence="11" type="ordered locus">PAS_chr2-1_0178</name>
</gene>
<feature type="compositionally biased region" description="Polar residues" evidence="9">
    <location>
        <begin position="1017"/>
        <end position="1040"/>
    </location>
</feature>
<dbReference type="Pfam" id="PF22669">
    <property type="entry name" value="Exo_endo_phos2"/>
    <property type="match status" value="1"/>
</dbReference>
<dbReference type="eggNOG" id="KOG0566">
    <property type="taxonomic scope" value="Eukaryota"/>
</dbReference>
<evidence type="ECO:0000256" key="1">
    <source>
        <dbReference type="ARBA" id="ARBA00004496"/>
    </source>
</evidence>
<reference evidence="11 12" key="1">
    <citation type="journal article" date="2009" name="Nat. Biotechnol.">
        <title>Genome sequence of the recombinant protein production host Pichia pastoris.</title>
        <authorList>
            <person name="De Schutter K."/>
            <person name="Lin Y.C."/>
            <person name="Tiels P."/>
            <person name="Van Hecke A."/>
            <person name="Glinka S."/>
            <person name="Weber-Lehmann J."/>
            <person name="Rouze P."/>
            <person name="Van de Peer Y."/>
            <person name="Callewaert N."/>
        </authorList>
    </citation>
    <scope>NUCLEOTIDE SEQUENCE [LARGE SCALE GENOMIC DNA]</scope>
    <source>
        <strain evidence="12">GS115 / ATCC 20864</strain>
    </source>
</reference>
<feature type="domain" description="SAC" evidence="10">
    <location>
        <begin position="149"/>
        <end position="483"/>
    </location>
</feature>
<sequence length="1069" mass="120292">MRVLIHEKTRLIALVSSTHCLLIKYIKDKNQCAVDFVEKESFSPKHMKPLSRNKAHGFLGLINVNEDVFLCVITGKTEVATPTDGETVNKIYNVEFHCLNRDAWDFLELDGNGYPITTSDVNEEALRSRGSTEASDNHLSYEQNPTYELRRLLSNGSFYYSTNFDLTSTLQSRDVNSDSLSFDSFHLDYMWNSYMMKEVVNFRDRLPTDSKKILDRNGFLTTVIRGFAETFRTRIGHQKCNATIISKQSWKRAGTRYNARGIDDEGYVANFVETELILHSKDFIYAYTEVRGSVPIFWEQDTALVNPKVTITRSLEATEPVFEKHFAALNGKYGPVHIVNLLSTKPSEIGLSNTYRKHFEIVNKKGSPQAYLTEFDFHKETGKNYALATKVIPFLEESIYDFDYFSYDVKNQKVLTLQKGVFRTNCLDCLDRTNVVQQVISNATLNMFLQRHNLNTNYDSDLFNKHNTLWADHGDAISQIYTGTNALKSSFTRSGKMGIAGALSDATKSISRMYINNFQDKAKQVTIDTLLGKMSNQVEVRIFDPVSDHVDNELSKLKSQFSAEDDIRIFTGSYNLGGTAYADDFTDWLFPKENGGIEGAPDVVILGFQEVVELTASNILNSDSSRSHYWSEEIKTQLNKISSSKYILLRSEQMTSLLLLFFIKEDKMPKVTQVEGCSKKTGLGGITANKGAVALRFSFGSTTFCLLNSHLAAGLNSVVERNNDFTTISQGIRFSRNKTIYDHDCVIWLGDLNYRVPLPNELVRSSALNGVYDELLAEDQLKTEMVHKGAFADFYEMKINFLPTYKYDKGTSVFDTSEKQRVPSWTDRILYRGKRLQQVNYNSVQSITISDHKPIYGTFKAHVTYVDERTKLTLMRKIYDDYRRDPKSEASSASSNGDKFGDLIDFNDASSSSNTSIYTETEGKQVSQPVPGHFPPPPPPPRNRVTPPQPSTPETPPPPGYALNMAPLIPSRANSGNNTRPSSPFEVSTDRAKAEISTKPVRPMVPDKPSSLKAMSPENTIQTVPPVQKAISTDSLNTASAAPPPPPPRKQESINSSMSAFPVLMPKKK</sequence>